<feature type="region of interest" description="Disordered" evidence="5">
    <location>
        <begin position="123"/>
        <end position="145"/>
    </location>
</feature>
<protein>
    <recommendedName>
        <fullName evidence="7">G-protein coupled receptors family 3 profile domain-containing protein</fullName>
    </recommendedName>
</protein>
<dbReference type="InterPro" id="IPR017978">
    <property type="entry name" value="GPCR_3_C"/>
</dbReference>
<evidence type="ECO:0000256" key="4">
    <source>
        <dbReference type="ARBA" id="ARBA00023136"/>
    </source>
</evidence>
<evidence type="ECO:0000256" key="3">
    <source>
        <dbReference type="ARBA" id="ARBA00022989"/>
    </source>
</evidence>
<keyword evidence="4 6" id="KW-0472">Membrane</keyword>
<feature type="transmembrane region" description="Helical" evidence="6">
    <location>
        <begin position="516"/>
        <end position="540"/>
    </location>
</feature>
<comment type="caution">
    <text evidence="8">The sequence shown here is derived from an EMBL/GenBank/DDBJ whole genome shotgun (WGS) entry which is preliminary data.</text>
</comment>
<name>A0A1Y2AKR9_9FUNG</name>
<feature type="domain" description="G-protein coupled receptors family 3 profile" evidence="7">
    <location>
        <begin position="459"/>
        <end position="584"/>
    </location>
</feature>
<organism evidence="8 9">
    <name type="scientific">Neocallimastix californiae</name>
    <dbReference type="NCBI Taxonomy" id="1754190"/>
    <lineage>
        <taxon>Eukaryota</taxon>
        <taxon>Fungi</taxon>
        <taxon>Fungi incertae sedis</taxon>
        <taxon>Chytridiomycota</taxon>
        <taxon>Chytridiomycota incertae sedis</taxon>
        <taxon>Neocallimastigomycetes</taxon>
        <taxon>Neocallimastigales</taxon>
        <taxon>Neocallimastigaceae</taxon>
        <taxon>Neocallimastix</taxon>
    </lineage>
</organism>
<feature type="transmembrane region" description="Helical" evidence="6">
    <location>
        <begin position="455"/>
        <end position="472"/>
    </location>
</feature>
<proteinExistence type="predicted"/>
<keyword evidence="3 6" id="KW-1133">Transmembrane helix</keyword>
<sequence length="614" mass="71453">MDLSRYEHSYDLKFNDIHILEGGKYKNKNLIGLPYEIDFDLLYHITNEEYERALNYCWNKKNNETTSGNNNFFYKRSPLLTNSQTDTSKSFNSNANDIDANSNINNMNNNENGNNINNVVSNNNNNSNIISNESGNSNENNSFSNEFENISQENPINNNNGNDNSKNNLKEIPQDLTNFDCEGFFNESFSKSEEFTMTTGGFNNKDTLLDQFLEFICLSYELPKKTTTYYEKFYEPRYKDKTYKYFRDYMNAQGYYNNINKTLSVTIDEAYHKFMTGDAIFFKGKASYYHYLNEQISKNNSTKVNARYLFGKFSVLSKKYLVINKNSNKDKDLLAKVAFQLTSKEAQLERSSKFGNIPTYDLEKVESDSVIQAYCKNNAQMCELRNTIKPIDVKDMFDKDLYSASFMETRLVLPTTLEKYLHTNNATIIMNLFSNLLELKKQEYYGSSEIVRLQISVYAVVIFLIVVMILVFRKRKNPYIKAISPHLSNLTILGVILNLIYPAFHSVIQDVMSCHIYSVLKFFICNLIFLPLLAITFRIFYIYTNNSEINFGKKLNDKHLIIIIAFILILAFTIVMTISFFDQFTLITLGSKVDIRLFWCNTSRLGNMYDYYDL</sequence>
<dbReference type="GO" id="GO:0004930">
    <property type="term" value="F:G protein-coupled receptor activity"/>
    <property type="evidence" value="ECO:0007669"/>
    <property type="project" value="InterPro"/>
</dbReference>
<dbReference type="AlphaFoldDB" id="A0A1Y2AKR9"/>
<dbReference type="Pfam" id="PF00003">
    <property type="entry name" value="7tm_3"/>
    <property type="match status" value="1"/>
</dbReference>
<evidence type="ECO:0000313" key="8">
    <source>
        <dbReference type="EMBL" id="ORY23168.1"/>
    </source>
</evidence>
<gene>
    <name evidence="8" type="ORF">LY90DRAFT_124948</name>
</gene>
<evidence type="ECO:0000256" key="6">
    <source>
        <dbReference type="SAM" id="Phobius"/>
    </source>
</evidence>
<keyword evidence="2 6" id="KW-0812">Transmembrane</keyword>
<evidence type="ECO:0000259" key="7">
    <source>
        <dbReference type="Pfam" id="PF00003"/>
    </source>
</evidence>
<feature type="transmembrane region" description="Helical" evidence="6">
    <location>
        <begin position="484"/>
        <end position="504"/>
    </location>
</feature>
<evidence type="ECO:0000256" key="5">
    <source>
        <dbReference type="SAM" id="MobiDB-lite"/>
    </source>
</evidence>
<evidence type="ECO:0000256" key="1">
    <source>
        <dbReference type="ARBA" id="ARBA00004141"/>
    </source>
</evidence>
<dbReference type="Proteomes" id="UP000193920">
    <property type="component" value="Unassembled WGS sequence"/>
</dbReference>
<accession>A0A1Y2AKR9</accession>
<feature type="transmembrane region" description="Helical" evidence="6">
    <location>
        <begin position="560"/>
        <end position="581"/>
    </location>
</feature>
<dbReference type="EMBL" id="MCOG01000237">
    <property type="protein sequence ID" value="ORY23168.1"/>
    <property type="molecule type" value="Genomic_DNA"/>
</dbReference>
<keyword evidence="9" id="KW-1185">Reference proteome</keyword>
<comment type="subcellular location">
    <subcellularLocation>
        <location evidence="1">Membrane</location>
        <topology evidence="1">Multi-pass membrane protein</topology>
    </subcellularLocation>
</comment>
<dbReference type="SUPFAM" id="SSF53850">
    <property type="entry name" value="Periplasmic binding protein-like II"/>
    <property type="match status" value="1"/>
</dbReference>
<dbReference type="GO" id="GO:0016020">
    <property type="term" value="C:membrane"/>
    <property type="evidence" value="ECO:0007669"/>
    <property type="project" value="UniProtKB-SubCell"/>
</dbReference>
<evidence type="ECO:0000256" key="2">
    <source>
        <dbReference type="ARBA" id="ARBA00022692"/>
    </source>
</evidence>
<reference evidence="8 9" key="1">
    <citation type="submission" date="2016-08" db="EMBL/GenBank/DDBJ databases">
        <title>A Parts List for Fungal Cellulosomes Revealed by Comparative Genomics.</title>
        <authorList>
            <consortium name="DOE Joint Genome Institute"/>
            <person name="Haitjema C.H."/>
            <person name="Gilmore S.P."/>
            <person name="Henske J.K."/>
            <person name="Solomon K.V."/>
            <person name="De Groot R."/>
            <person name="Kuo A."/>
            <person name="Mondo S.J."/>
            <person name="Salamov A.A."/>
            <person name="Labutti K."/>
            <person name="Zhao Z."/>
            <person name="Chiniquy J."/>
            <person name="Barry K."/>
            <person name="Brewer H.M."/>
            <person name="Purvine S.O."/>
            <person name="Wright A.T."/>
            <person name="Boxma B."/>
            <person name="Van Alen T."/>
            <person name="Hackstein J.H."/>
            <person name="Baker S.E."/>
            <person name="Grigoriev I.V."/>
            <person name="O'Malley M.A."/>
        </authorList>
    </citation>
    <scope>NUCLEOTIDE SEQUENCE [LARGE SCALE GENOMIC DNA]</scope>
    <source>
        <strain evidence="8 9">G1</strain>
    </source>
</reference>
<dbReference type="STRING" id="1754190.A0A1Y2AKR9"/>
<evidence type="ECO:0000313" key="9">
    <source>
        <dbReference type="Proteomes" id="UP000193920"/>
    </source>
</evidence>